<dbReference type="InterPro" id="IPR017937">
    <property type="entry name" value="Thioredoxin_CS"/>
</dbReference>
<dbReference type="PROSITE" id="PS00194">
    <property type="entry name" value="THIOREDOXIN_1"/>
    <property type="match status" value="1"/>
</dbReference>
<accession>A0A2V1AS19</accession>
<organism evidence="2 4">
    <name type="scientific">Candidozyma haemuli</name>
    <dbReference type="NCBI Taxonomy" id="45357"/>
    <lineage>
        <taxon>Eukaryota</taxon>
        <taxon>Fungi</taxon>
        <taxon>Dikarya</taxon>
        <taxon>Ascomycota</taxon>
        <taxon>Saccharomycotina</taxon>
        <taxon>Pichiomycetes</taxon>
        <taxon>Metschnikowiaceae</taxon>
        <taxon>Candidozyma</taxon>
    </lineage>
</organism>
<evidence type="ECO:0000313" key="2">
    <source>
        <dbReference type="EMBL" id="PVH20649.1"/>
    </source>
</evidence>
<proteinExistence type="predicted"/>
<dbReference type="RefSeq" id="XP_025344373.1">
    <property type="nucleotide sequence ID" value="XM_025486823.1"/>
</dbReference>
<dbReference type="VEuPathDB" id="FungiDB:CXQ85_003170"/>
<dbReference type="GeneID" id="37008501"/>
<dbReference type="STRING" id="45357.A0A2V1AS19"/>
<dbReference type="CDD" id="cd02947">
    <property type="entry name" value="TRX_family"/>
    <property type="match status" value="1"/>
</dbReference>
<name>A0A2V1AS19_9ASCO</name>
<dbReference type="SUPFAM" id="SSF52833">
    <property type="entry name" value="Thioredoxin-like"/>
    <property type="match status" value="1"/>
</dbReference>
<dbReference type="VEuPathDB" id="FungiDB:CXQ85_004153"/>
<keyword evidence="4" id="KW-1185">Reference proteome</keyword>
<feature type="domain" description="Thioredoxin" evidence="1">
    <location>
        <begin position="4"/>
        <end position="97"/>
    </location>
</feature>
<dbReference type="Gene3D" id="3.40.30.10">
    <property type="entry name" value="Glutaredoxin"/>
    <property type="match status" value="1"/>
</dbReference>
<evidence type="ECO:0000313" key="3">
    <source>
        <dbReference type="EMBL" id="PVH23433.1"/>
    </source>
</evidence>
<dbReference type="Proteomes" id="UP000244309">
    <property type="component" value="Unassembled WGS sequence"/>
</dbReference>
<comment type="caution">
    <text evidence="2">The sequence shown here is derived from an EMBL/GenBank/DDBJ whole genome shotgun (WGS) entry which is preliminary data.</text>
</comment>
<evidence type="ECO:0000259" key="1">
    <source>
        <dbReference type="Pfam" id="PF00085"/>
    </source>
</evidence>
<dbReference type="Pfam" id="PF00085">
    <property type="entry name" value="Thioredoxin"/>
    <property type="match status" value="1"/>
</dbReference>
<dbReference type="OrthoDB" id="4091480at2759"/>
<dbReference type="EMBL" id="PKFO01000004">
    <property type="protein sequence ID" value="PVH20649.1"/>
    <property type="molecule type" value="Genomic_DNA"/>
</dbReference>
<reference evidence="2 4" key="1">
    <citation type="submission" date="2017-12" db="EMBL/GenBank/DDBJ databases">
        <title>Genome Sequence of a Multidrug-Resistant Candida haemulonii Isolate from a Patient with Chronic Leg Ulcers in Israel.</title>
        <authorList>
            <person name="Chow N.A."/>
            <person name="Gade L."/>
            <person name="Batra D."/>
            <person name="Rowe L.A."/>
            <person name="Ben-Ami R."/>
            <person name="Loparev V.N."/>
            <person name="Litvintseva A.P."/>
        </authorList>
    </citation>
    <scope>NUCLEOTIDE SEQUENCE [LARGE SCALE GENOMIC DNA]</scope>
    <source>
        <strain evidence="2 4">B11899</strain>
    </source>
</reference>
<sequence length="105" mass="11965">MVYNEILRTSGAKPMLVLFSGIGCGPCDNVAPYFEKLSEVYGFDFYKTERSMSKLDDIFKTETPHIIAFPTFGFFRFGMELGKVVGDSPEQLKEWIELSIKYKGD</sequence>
<gene>
    <name evidence="3" type="ORF">CXQ85_003170</name>
    <name evidence="2" type="ORF">CXQ85_004153</name>
</gene>
<dbReference type="InterPro" id="IPR036249">
    <property type="entry name" value="Thioredoxin-like_sf"/>
</dbReference>
<dbReference type="InterPro" id="IPR013766">
    <property type="entry name" value="Thioredoxin_domain"/>
</dbReference>
<dbReference type="EMBL" id="PKFO01000010">
    <property type="protein sequence ID" value="PVH23433.1"/>
    <property type="molecule type" value="Genomic_DNA"/>
</dbReference>
<protein>
    <recommendedName>
        <fullName evidence="1">Thioredoxin domain-containing protein</fullName>
    </recommendedName>
</protein>
<evidence type="ECO:0000313" key="4">
    <source>
        <dbReference type="Proteomes" id="UP000244309"/>
    </source>
</evidence>
<dbReference type="AlphaFoldDB" id="A0A2V1AS19"/>